<evidence type="ECO:0000313" key="1">
    <source>
        <dbReference type="EMBL" id="KLU06666.1"/>
    </source>
</evidence>
<protein>
    <submittedName>
        <fullName evidence="1">Uncharacterized protein</fullName>
    </submittedName>
</protein>
<dbReference type="AlphaFoldDB" id="A0A0J1BJC6"/>
<gene>
    <name evidence="1" type="ORF">RISK_001421</name>
</gene>
<reference evidence="1" key="1">
    <citation type="submission" date="2015-05" db="EMBL/GenBank/DDBJ databases">
        <title>Permanent draft genome of Rhodopirellula islandicus K833.</title>
        <authorList>
            <person name="Kizina J."/>
            <person name="Richter M."/>
            <person name="Glockner F.O."/>
            <person name="Harder J."/>
        </authorList>
    </citation>
    <scope>NUCLEOTIDE SEQUENCE [LARGE SCALE GENOMIC DNA]</scope>
    <source>
        <strain evidence="1">K833</strain>
    </source>
</reference>
<sequence>MLGRKGEPDAIHSAANRLKGGLLAPWLFLRRQLDFLSLCSLYHGWGGVFLA</sequence>
<organism evidence="1 2">
    <name type="scientific">Rhodopirellula islandica</name>
    <dbReference type="NCBI Taxonomy" id="595434"/>
    <lineage>
        <taxon>Bacteria</taxon>
        <taxon>Pseudomonadati</taxon>
        <taxon>Planctomycetota</taxon>
        <taxon>Planctomycetia</taxon>
        <taxon>Pirellulales</taxon>
        <taxon>Pirellulaceae</taxon>
        <taxon>Rhodopirellula</taxon>
    </lineage>
</organism>
<dbReference type="STRING" id="595434.RISK_001421"/>
<dbReference type="EMBL" id="LECT01000014">
    <property type="protein sequence ID" value="KLU06666.1"/>
    <property type="molecule type" value="Genomic_DNA"/>
</dbReference>
<name>A0A0J1BJC6_RHOIS</name>
<comment type="caution">
    <text evidence="1">The sequence shown here is derived from an EMBL/GenBank/DDBJ whole genome shotgun (WGS) entry which is preliminary data.</text>
</comment>
<dbReference type="Proteomes" id="UP000036367">
    <property type="component" value="Unassembled WGS sequence"/>
</dbReference>
<evidence type="ECO:0000313" key="2">
    <source>
        <dbReference type="Proteomes" id="UP000036367"/>
    </source>
</evidence>
<proteinExistence type="predicted"/>
<keyword evidence="2" id="KW-1185">Reference proteome</keyword>
<accession>A0A0J1BJC6</accession>